<feature type="transmembrane region" description="Helical" evidence="11">
    <location>
        <begin position="469"/>
        <end position="490"/>
    </location>
</feature>
<comment type="cofactor">
    <cofactor evidence="2">
        <name>Ca(2+)</name>
        <dbReference type="ChEBI" id="CHEBI:29108"/>
    </cofactor>
</comment>
<keyword evidence="9" id="KW-0119">Carbohydrate metabolism</keyword>
<feature type="domain" description="Glycosyl hydrolase family 13 catalytic" evidence="13">
    <location>
        <begin position="38"/>
        <end position="373"/>
    </location>
</feature>
<proteinExistence type="inferred from homology"/>
<dbReference type="PANTHER" id="PTHR10357:SF215">
    <property type="entry name" value="ALPHA-AMYLASE 1"/>
    <property type="match status" value="1"/>
</dbReference>
<evidence type="ECO:0000256" key="12">
    <source>
        <dbReference type="SAM" id="SignalP"/>
    </source>
</evidence>
<accession>A0A5J5HZ33</accession>
<dbReference type="EMBL" id="VYKL01000013">
    <property type="protein sequence ID" value="KAA9027519.1"/>
    <property type="molecule type" value="Genomic_DNA"/>
</dbReference>
<keyword evidence="10" id="KW-0326">Glycosidase</keyword>
<dbReference type="InterPro" id="IPR013777">
    <property type="entry name" value="A-amylase-like"/>
</dbReference>
<evidence type="ECO:0000313" key="14">
    <source>
        <dbReference type="EMBL" id="KAA9027519.1"/>
    </source>
</evidence>
<protein>
    <recommendedName>
        <fullName evidence="4">alpha-amylase</fullName>
        <ecNumber evidence="4">3.2.1.1</ecNumber>
    </recommendedName>
</protein>
<dbReference type="Pfam" id="PF22026">
    <property type="entry name" value="Alpha-amylase_C_2"/>
    <property type="match status" value="1"/>
</dbReference>
<evidence type="ECO:0000256" key="7">
    <source>
        <dbReference type="ARBA" id="ARBA00022801"/>
    </source>
</evidence>
<dbReference type="SMART" id="SM00642">
    <property type="entry name" value="Aamy"/>
    <property type="match status" value="1"/>
</dbReference>
<dbReference type="EC" id="3.2.1.1" evidence="4"/>
<feature type="chain" id="PRO_5023930209" description="alpha-amylase" evidence="12">
    <location>
        <begin position="24"/>
        <end position="495"/>
    </location>
</feature>
<keyword evidence="7" id="KW-0378">Hydrolase</keyword>
<dbReference type="InterPro" id="IPR017853">
    <property type="entry name" value="GH"/>
</dbReference>
<evidence type="ECO:0000256" key="1">
    <source>
        <dbReference type="ARBA" id="ARBA00000548"/>
    </source>
</evidence>
<dbReference type="PIRSF" id="PIRSF001024">
    <property type="entry name" value="Alph-amyl_fung"/>
    <property type="match status" value="1"/>
</dbReference>
<name>A0A5J5HZ33_9BACI</name>
<dbReference type="GO" id="GO:0004556">
    <property type="term" value="F:alpha-amylase activity"/>
    <property type="evidence" value="ECO:0007669"/>
    <property type="project" value="UniProtKB-EC"/>
</dbReference>
<gene>
    <name evidence="14" type="ORF">F4V44_05845</name>
</gene>
<keyword evidence="11" id="KW-0472">Membrane</keyword>
<reference evidence="14 15" key="1">
    <citation type="submission" date="2019-09" db="EMBL/GenBank/DDBJ databases">
        <title>Whole genome sequences of isolates from the Mars Exploration Rovers.</title>
        <authorList>
            <person name="Seuylemezian A."/>
            <person name="Vaishampayan P."/>
        </authorList>
    </citation>
    <scope>NUCLEOTIDE SEQUENCE [LARGE SCALE GENOMIC DNA]</scope>
    <source>
        <strain evidence="14 15">MER_TA_151</strain>
    </source>
</reference>
<evidence type="ECO:0000256" key="5">
    <source>
        <dbReference type="ARBA" id="ARBA00022723"/>
    </source>
</evidence>
<dbReference type="Gene3D" id="3.20.20.80">
    <property type="entry name" value="Glycosidases"/>
    <property type="match status" value="1"/>
</dbReference>
<organism evidence="14 15">
    <name type="scientific">Niallia endozanthoxylica</name>
    <dbReference type="NCBI Taxonomy" id="2036016"/>
    <lineage>
        <taxon>Bacteria</taxon>
        <taxon>Bacillati</taxon>
        <taxon>Bacillota</taxon>
        <taxon>Bacilli</taxon>
        <taxon>Bacillales</taxon>
        <taxon>Bacillaceae</taxon>
        <taxon>Niallia</taxon>
    </lineage>
</organism>
<evidence type="ECO:0000256" key="4">
    <source>
        <dbReference type="ARBA" id="ARBA00012595"/>
    </source>
</evidence>
<dbReference type="OrthoDB" id="9805159at2"/>
<feature type="signal peptide" evidence="12">
    <location>
        <begin position="1"/>
        <end position="23"/>
    </location>
</feature>
<comment type="catalytic activity">
    <reaction evidence="1">
        <text>Endohydrolysis of (1-&gt;4)-alpha-D-glucosidic linkages in polysaccharides containing three or more (1-&gt;4)-alpha-linked D-glucose units.</text>
        <dbReference type="EC" id="3.2.1.1"/>
    </reaction>
</comment>
<evidence type="ECO:0000256" key="9">
    <source>
        <dbReference type="ARBA" id="ARBA00023277"/>
    </source>
</evidence>
<dbReference type="RefSeq" id="WP_150439059.1">
    <property type="nucleotide sequence ID" value="NZ_VYKL01000013.1"/>
</dbReference>
<dbReference type="SUPFAM" id="SSF51011">
    <property type="entry name" value="Glycosyl hydrolase domain"/>
    <property type="match status" value="1"/>
</dbReference>
<sequence>MKKWVLMLIIISLFFVSVLPATAAPKENRKWQDESVYLIMVDRFNNGDQSNDEDVEINNPEGYHGGDFQGVINQLDYIKDMGFTAVSLTPVFDNTAGGYHGYWVNDFYKTDEHFGSLDLFKKLVKEAHKRDMKVILEFEVNHVGADHDWLKDEEKKNWFRTDPVQEKGLPLLNQDNKEVKKYLINAAKWWIEETNIDGYQIQLLEDTSAAFLSEFVKEVKAVKEDFYLGGEAKNADVEQMTAFLENGGDSITDYTMAAELRELFSEPNQSFSPLFARLAQNETMYPEIDLIGTFIDNQHTVRFTSNMVEKNEHPGPRWKQALTFLFTTPGIPFVYYGSEIALNGGEEPDNRKQMNFRTDQEIVDYIKQIGSLRSDLPSLTRGKMDVLYEKDGMAVYKRVYNEETTLIAINNTTETKNVTLSAKELAADKELRGMLNNDLVRSDEDQYHITIDRDESEIYLLRDKTGINYSYFIALGAVLAAFFVFLRLVIKRSRK</sequence>
<keyword evidence="11" id="KW-1133">Transmembrane helix</keyword>
<dbReference type="GO" id="GO:0005975">
    <property type="term" value="P:carbohydrate metabolic process"/>
    <property type="evidence" value="ECO:0007669"/>
    <property type="project" value="InterPro"/>
</dbReference>
<dbReference type="InterPro" id="IPR054174">
    <property type="entry name" value="Alpha-amylase-like_C"/>
</dbReference>
<evidence type="ECO:0000259" key="13">
    <source>
        <dbReference type="SMART" id="SM00642"/>
    </source>
</evidence>
<evidence type="ECO:0000256" key="8">
    <source>
        <dbReference type="ARBA" id="ARBA00022837"/>
    </source>
</evidence>
<evidence type="ECO:0000256" key="11">
    <source>
        <dbReference type="SAM" id="Phobius"/>
    </source>
</evidence>
<evidence type="ECO:0000313" key="15">
    <source>
        <dbReference type="Proteomes" id="UP000326671"/>
    </source>
</evidence>
<dbReference type="InterPro" id="IPR013780">
    <property type="entry name" value="Glyco_hydro_b"/>
</dbReference>
<keyword evidence="15" id="KW-1185">Reference proteome</keyword>
<keyword evidence="6 12" id="KW-0732">Signal</keyword>
<dbReference type="InterPro" id="IPR006047">
    <property type="entry name" value="GH13_cat_dom"/>
</dbReference>
<dbReference type="Proteomes" id="UP000326671">
    <property type="component" value="Unassembled WGS sequence"/>
</dbReference>
<dbReference type="Pfam" id="PF00128">
    <property type="entry name" value="Alpha-amylase"/>
    <property type="match status" value="2"/>
</dbReference>
<evidence type="ECO:0000256" key="10">
    <source>
        <dbReference type="ARBA" id="ARBA00023295"/>
    </source>
</evidence>
<keyword evidence="5" id="KW-0479">Metal-binding</keyword>
<keyword evidence="11" id="KW-0812">Transmembrane</keyword>
<dbReference type="Gene3D" id="2.60.40.1180">
    <property type="entry name" value="Golgi alpha-mannosidase II"/>
    <property type="match status" value="1"/>
</dbReference>
<comment type="caution">
    <text evidence="14">The sequence shown here is derived from an EMBL/GenBank/DDBJ whole genome shotgun (WGS) entry which is preliminary data.</text>
</comment>
<comment type="similarity">
    <text evidence="3">Belongs to the glycosyl hydrolase 13 family.</text>
</comment>
<evidence type="ECO:0000256" key="6">
    <source>
        <dbReference type="ARBA" id="ARBA00022729"/>
    </source>
</evidence>
<dbReference type="PANTHER" id="PTHR10357">
    <property type="entry name" value="ALPHA-AMYLASE FAMILY MEMBER"/>
    <property type="match status" value="1"/>
</dbReference>
<evidence type="ECO:0000256" key="2">
    <source>
        <dbReference type="ARBA" id="ARBA00001913"/>
    </source>
</evidence>
<keyword evidence="8" id="KW-0106">Calcium</keyword>
<evidence type="ECO:0000256" key="3">
    <source>
        <dbReference type="ARBA" id="ARBA00008061"/>
    </source>
</evidence>
<dbReference type="AlphaFoldDB" id="A0A5J5HZ33"/>
<dbReference type="GO" id="GO:0005509">
    <property type="term" value="F:calcium ion binding"/>
    <property type="evidence" value="ECO:0007669"/>
    <property type="project" value="InterPro"/>
</dbReference>
<dbReference type="SUPFAM" id="SSF51445">
    <property type="entry name" value="(Trans)glycosidases"/>
    <property type="match status" value="1"/>
</dbReference>